<feature type="binding site" evidence="9">
    <location>
        <begin position="112"/>
        <end position="113"/>
    </location>
    <ligand>
        <name>substrate</name>
    </ligand>
</feature>
<dbReference type="InterPro" id="IPR036412">
    <property type="entry name" value="HAD-like_sf"/>
</dbReference>
<evidence type="ECO:0000256" key="4">
    <source>
        <dbReference type="ARBA" id="ARBA00022801"/>
    </source>
</evidence>
<feature type="site" description="Stabilizes the phosphoryl group" evidence="10">
    <location>
        <position position="113"/>
    </location>
</feature>
<reference evidence="13" key="1">
    <citation type="submission" date="2016-08" db="EMBL/GenBank/DDBJ databases">
        <authorList>
            <person name="Holder M.E."/>
            <person name="Ajami N.J."/>
            <person name="Petrosino J.F."/>
        </authorList>
    </citation>
    <scope>NUCLEOTIDE SEQUENCE [LARGE SCALE GENOMIC DNA]</scope>
    <source>
        <strain evidence="13">F0677</strain>
    </source>
</reference>
<evidence type="ECO:0000256" key="2">
    <source>
        <dbReference type="ARBA" id="ARBA00022490"/>
    </source>
</evidence>
<comment type="cofactor">
    <cofactor evidence="11">
        <name>Mg(2+)</name>
        <dbReference type="ChEBI" id="CHEBI:18420"/>
    </cofactor>
</comment>
<feature type="site" description="Stabilizes the phosphoryl group" evidence="10">
    <location>
        <position position="55"/>
    </location>
</feature>
<evidence type="ECO:0000313" key="13">
    <source>
        <dbReference type="Proteomes" id="UP000094757"/>
    </source>
</evidence>
<feature type="binding site" evidence="9">
    <location>
        <begin position="55"/>
        <end position="58"/>
    </location>
    <ligand>
        <name>substrate</name>
    </ligand>
</feature>
<feature type="active site" description="Proton donor" evidence="8">
    <location>
        <position position="13"/>
    </location>
</feature>
<feature type="binding site" evidence="9">
    <location>
        <position position="139"/>
    </location>
    <ligand>
        <name>substrate</name>
    </ligand>
</feature>
<evidence type="ECO:0000256" key="7">
    <source>
        <dbReference type="PIRNR" id="PIRNR004682"/>
    </source>
</evidence>
<feature type="active site" description="Proton donor" evidence="8">
    <location>
        <position position="15"/>
    </location>
</feature>
<sequence>MKSLHKNKAVFLDRDGVLNVDKHYLYKISDLEWIPGAIEAVVQLSQLGWKIIVVTNQSGIARGYYTEDDVMTLHHYMAMIINNAGGKIDKFIYCPYLKGAKISKYDKDSIDRKPAPGMILKGIKAYDLEPTKCFLIGDKNSDMEAAERAGMPGFLFKGGRLDTFVLHCLTLLKDKKDFHV</sequence>
<dbReference type="NCBIfam" id="TIGR01662">
    <property type="entry name" value="HAD-SF-IIIA"/>
    <property type="match status" value="1"/>
</dbReference>
<dbReference type="PIRSF" id="PIRSF004682">
    <property type="entry name" value="GmhB"/>
    <property type="match status" value="1"/>
</dbReference>
<dbReference type="EC" id="3.1.3.-" evidence="7"/>
<organism evidence="12 13">
    <name type="scientific">Dialister pneumosintes</name>
    <dbReference type="NCBI Taxonomy" id="39950"/>
    <lineage>
        <taxon>Bacteria</taxon>
        <taxon>Bacillati</taxon>
        <taxon>Bacillota</taxon>
        <taxon>Negativicutes</taxon>
        <taxon>Veillonellales</taxon>
        <taxon>Veillonellaceae</taxon>
        <taxon>Dialister</taxon>
    </lineage>
</organism>
<feature type="binding site" evidence="11">
    <location>
        <position position="94"/>
    </location>
    <ligand>
        <name>Zn(2+)</name>
        <dbReference type="ChEBI" id="CHEBI:29105"/>
    </ligand>
</feature>
<dbReference type="AlphaFoldDB" id="A0A1B3WDC4"/>
<evidence type="ECO:0000256" key="10">
    <source>
        <dbReference type="PIRSR" id="PIRSR004682-3"/>
    </source>
</evidence>
<dbReference type="Pfam" id="PF13242">
    <property type="entry name" value="Hydrolase_like"/>
    <property type="match status" value="1"/>
</dbReference>
<protein>
    <recommendedName>
        <fullName evidence="6 7">D,D-heptose 1,7-bisphosphate phosphatase</fullName>
        <ecNumber evidence="7">3.1.3.-</ecNumber>
    </recommendedName>
</protein>
<evidence type="ECO:0000256" key="9">
    <source>
        <dbReference type="PIRSR" id="PIRSR004682-2"/>
    </source>
</evidence>
<dbReference type="EMBL" id="CP017037">
    <property type="protein sequence ID" value="AOH38977.1"/>
    <property type="molecule type" value="Genomic_DNA"/>
</dbReference>
<dbReference type="Gene3D" id="3.40.50.1000">
    <property type="entry name" value="HAD superfamily/HAD-like"/>
    <property type="match status" value="1"/>
</dbReference>
<comment type="cofactor">
    <cofactor evidence="11">
        <name>Zn(2+)</name>
        <dbReference type="ChEBI" id="CHEBI:29105"/>
    </cofactor>
</comment>
<dbReference type="InterPro" id="IPR006543">
    <property type="entry name" value="Histidinol-phos"/>
</dbReference>
<keyword evidence="3 11" id="KW-0479">Metal-binding</keyword>
<keyword evidence="2 7" id="KW-0963">Cytoplasm</keyword>
<dbReference type="GO" id="GO:0016791">
    <property type="term" value="F:phosphatase activity"/>
    <property type="evidence" value="ECO:0007669"/>
    <property type="project" value="InterPro"/>
</dbReference>
<feature type="binding site" evidence="11">
    <location>
        <position position="13"/>
    </location>
    <ligand>
        <name>Mg(2+)</name>
        <dbReference type="ChEBI" id="CHEBI:18420"/>
    </ligand>
</feature>
<evidence type="ECO:0000256" key="1">
    <source>
        <dbReference type="ARBA" id="ARBA00004496"/>
    </source>
</evidence>
<dbReference type="SUPFAM" id="SSF56784">
    <property type="entry name" value="HAD-like"/>
    <property type="match status" value="1"/>
</dbReference>
<keyword evidence="5 7" id="KW-0119">Carbohydrate metabolism</keyword>
<keyword evidence="11" id="KW-0460">Magnesium</keyword>
<comment type="similarity">
    <text evidence="7">Belongs to the gmhB family.</text>
</comment>
<dbReference type="InterPro" id="IPR004446">
    <property type="entry name" value="Heptose_bisP_phosphatase"/>
</dbReference>
<keyword evidence="4 7" id="KW-0378">Hydrolase</keyword>
<feature type="binding site" evidence="11">
    <location>
        <position position="15"/>
    </location>
    <ligand>
        <name>Mg(2+)</name>
        <dbReference type="ChEBI" id="CHEBI:18420"/>
    </ligand>
</feature>
<evidence type="ECO:0000256" key="8">
    <source>
        <dbReference type="PIRSR" id="PIRSR004682-1"/>
    </source>
</evidence>
<dbReference type="InterPro" id="IPR023214">
    <property type="entry name" value="HAD_sf"/>
</dbReference>
<dbReference type="KEGG" id="dpn:BCB69_02705"/>
<dbReference type="InterPro" id="IPR006549">
    <property type="entry name" value="HAD-SF_hydro_IIIA"/>
</dbReference>
<dbReference type="GO" id="GO:0005975">
    <property type="term" value="P:carbohydrate metabolic process"/>
    <property type="evidence" value="ECO:0007669"/>
    <property type="project" value="InterPro"/>
</dbReference>
<dbReference type="GO" id="GO:0046872">
    <property type="term" value="F:metal ion binding"/>
    <property type="evidence" value="ECO:0007669"/>
    <property type="project" value="UniProtKB-KW"/>
</dbReference>
<dbReference type="Proteomes" id="UP000094757">
    <property type="component" value="Chromosome"/>
</dbReference>
<proteinExistence type="inferred from homology"/>
<feature type="binding site" evidence="9">
    <location>
        <begin position="21"/>
        <end position="24"/>
    </location>
    <ligand>
        <name>substrate</name>
    </ligand>
</feature>
<dbReference type="PANTHER" id="PTHR42891">
    <property type="entry name" value="D-GLYCERO-BETA-D-MANNO-HEPTOSE-1,7-BISPHOSPHATE 7-PHOSPHATASE"/>
    <property type="match status" value="1"/>
</dbReference>
<feature type="binding site" evidence="9">
    <location>
        <begin position="13"/>
        <end position="15"/>
    </location>
    <ligand>
        <name>substrate</name>
    </ligand>
</feature>
<name>A0A1B3WDC4_9FIRM</name>
<dbReference type="CDD" id="cd07503">
    <property type="entry name" value="HAD_HisB-N"/>
    <property type="match status" value="1"/>
</dbReference>
<dbReference type="STRING" id="39950.BCB69_02705"/>
<gene>
    <name evidence="12" type="ORF">BCB69_02705</name>
</gene>
<accession>A0A1B3WDC4</accession>
<feature type="binding site" evidence="11">
    <location>
        <position position="139"/>
    </location>
    <ligand>
        <name>Mg(2+)</name>
        <dbReference type="ChEBI" id="CHEBI:18420"/>
    </ligand>
</feature>
<dbReference type="GO" id="GO:0005737">
    <property type="term" value="C:cytoplasm"/>
    <property type="evidence" value="ECO:0007669"/>
    <property type="project" value="UniProtKB-SubCell"/>
</dbReference>
<evidence type="ECO:0000256" key="6">
    <source>
        <dbReference type="ARBA" id="ARBA00031828"/>
    </source>
</evidence>
<dbReference type="RefSeq" id="WP_069176947.1">
    <property type="nucleotide sequence ID" value="NZ_CP017037.1"/>
</dbReference>
<dbReference type="NCBIfam" id="TIGR01656">
    <property type="entry name" value="Histidinol-ppas"/>
    <property type="match status" value="1"/>
</dbReference>
<keyword evidence="11" id="KW-0862">Zinc</keyword>
<feature type="site" description="Contributes to substrate recognition" evidence="10">
    <location>
        <position position="112"/>
    </location>
</feature>
<comment type="subcellular location">
    <subcellularLocation>
        <location evidence="1 7">Cytoplasm</location>
    </subcellularLocation>
</comment>
<evidence type="ECO:0000313" key="12">
    <source>
        <dbReference type="EMBL" id="AOH38977.1"/>
    </source>
</evidence>
<dbReference type="PANTHER" id="PTHR42891:SF1">
    <property type="entry name" value="D-GLYCERO-BETA-D-MANNO-HEPTOSE-1,7-BISPHOSPHATE 7-PHOSPHATASE"/>
    <property type="match status" value="1"/>
</dbReference>
<evidence type="ECO:0000256" key="3">
    <source>
        <dbReference type="ARBA" id="ARBA00022723"/>
    </source>
</evidence>
<feature type="binding site" evidence="11">
    <location>
        <position position="138"/>
    </location>
    <ligand>
        <name>Mg(2+)</name>
        <dbReference type="ChEBI" id="CHEBI:18420"/>
    </ligand>
</feature>
<evidence type="ECO:0000256" key="11">
    <source>
        <dbReference type="PIRSR" id="PIRSR004682-4"/>
    </source>
</evidence>
<evidence type="ECO:0000256" key="5">
    <source>
        <dbReference type="ARBA" id="ARBA00023277"/>
    </source>
</evidence>